<dbReference type="SUPFAM" id="SSF101908">
    <property type="entry name" value="Putative isomerase YbhE"/>
    <property type="match status" value="1"/>
</dbReference>
<dbReference type="Proteomes" id="UP000026962">
    <property type="component" value="Chromosome 6"/>
</dbReference>
<dbReference type="PANTHER" id="PTHR35464:SF1">
    <property type="entry name" value="OS06G0115200 PROTEIN"/>
    <property type="match status" value="1"/>
</dbReference>
<dbReference type="PANTHER" id="PTHR35464">
    <property type="entry name" value="OS06G0115200 PROTEIN"/>
    <property type="match status" value="1"/>
</dbReference>
<dbReference type="HOGENOM" id="CLU_027388_0_0_1"/>
<dbReference type="EnsemblPlants" id="OPUNC06G00950.1">
    <property type="protein sequence ID" value="OPUNC06G00950.1"/>
    <property type="gene ID" value="OPUNC06G00950"/>
</dbReference>
<keyword evidence="3" id="KW-0732">Signal</keyword>
<keyword evidence="5" id="KW-1185">Reference proteome</keyword>
<feature type="region of interest" description="Disordered" evidence="1">
    <location>
        <begin position="74"/>
        <end position="97"/>
    </location>
</feature>
<reference evidence="4" key="1">
    <citation type="submission" date="2015-04" db="UniProtKB">
        <authorList>
            <consortium name="EnsemblPlants"/>
        </authorList>
    </citation>
    <scope>IDENTIFICATION</scope>
</reference>
<organism evidence="4">
    <name type="scientific">Oryza punctata</name>
    <name type="common">Red rice</name>
    <dbReference type="NCBI Taxonomy" id="4537"/>
    <lineage>
        <taxon>Eukaryota</taxon>
        <taxon>Viridiplantae</taxon>
        <taxon>Streptophyta</taxon>
        <taxon>Embryophyta</taxon>
        <taxon>Tracheophyta</taxon>
        <taxon>Spermatophyta</taxon>
        <taxon>Magnoliopsida</taxon>
        <taxon>Liliopsida</taxon>
        <taxon>Poales</taxon>
        <taxon>Poaceae</taxon>
        <taxon>BOP clade</taxon>
        <taxon>Oryzoideae</taxon>
        <taxon>Oryzeae</taxon>
        <taxon>Oryzinae</taxon>
        <taxon>Oryza</taxon>
    </lineage>
</organism>
<feature type="signal peptide" evidence="3">
    <location>
        <begin position="1"/>
        <end position="19"/>
    </location>
</feature>
<protein>
    <submittedName>
        <fullName evidence="4">Uncharacterized protein</fullName>
    </submittedName>
</protein>
<feature type="region of interest" description="Disordered" evidence="1">
    <location>
        <begin position="615"/>
        <end position="645"/>
    </location>
</feature>
<feature type="transmembrane region" description="Helical" evidence="2">
    <location>
        <begin position="470"/>
        <end position="491"/>
    </location>
</feature>
<dbReference type="Gramene" id="OPUNC06G00950.1">
    <property type="protein sequence ID" value="OPUNC06G00950.1"/>
    <property type="gene ID" value="OPUNC06G00950"/>
</dbReference>
<name>A0A0E0L714_ORYPU</name>
<sequence length="645" mass="68553">MPHHVALLLLLLTLAAVSATASAAAASEEATTDTEPAAAVEAGLLVRHEAQLARLEELTESLAKSVQALEAALARSVEPDPPPPAAAAAAPGDRRAPQGVAVTKRRPYWSERFHFAAAARLGDGAYAATATALPYEDADGLTKYFAVGDSRGRVFVFSAAGDALLELEPGVSGEPPVTALLAYLSPRRTDCFLFAGHADGSIAAHRLIESSPHGDDWLTLAAASSRLLVRGLDAAPVLHLEAHHAGRARYVLSCDSGGRIRVFTENGTLYGTAIASSTPLAFVKQRLLFLTEAGAASLDLRSMSVRETPCEGLAEALNGSLPKAYSFDPSERFKAYGFTDAGDLVHVLLLGDIASLKCRVRAIKKAEIDNPVAIQTIKGYLLVASQDKILVYNTSTQYYGRVGAPRPLFATSIKDIKSVFAGSTGVMPASPAGKPLVAADREKLVILGLGDGYIAIYRSNFPVYKPESNAVVWSGPALLFLLFLIGIWQVYVKKKDSLGWTPEETFNTSVTAPTGSILNHSTSDRAFADSSTRAGERGYVDGTTRAGDRSYVDATTRATDRAYAEAARGVDLRGGALRGAPRRYVSPTRYAGGAGIPYRPVSTEPVLRATPELKYRGPGMEPPGFPKKRDTLFSSNQTVVDDHVD</sequence>
<keyword evidence="2" id="KW-0812">Transmembrane</keyword>
<dbReference type="eggNOG" id="ENOG502QQN0">
    <property type="taxonomic scope" value="Eukaryota"/>
</dbReference>
<keyword evidence="2" id="KW-0472">Membrane</keyword>
<proteinExistence type="predicted"/>
<evidence type="ECO:0000313" key="5">
    <source>
        <dbReference type="Proteomes" id="UP000026962"/>
    </source>
</evidence>
<evidence type="ECO:0000256" key="3">
    <source>
        <dbReference type="SAM" id="SignalP"/>
    </source>
</evidence>
<evidence type="ECO:0000313" key="4">
    <source>
        <dbReference type="EnsemblPlants" id="OPUNC06G00950.1"/>
    </source>
</evidence>
<dbReference type="OMA" id="TQYYGRV"/>
<dbReference type="AlphaFoldDB" id="A0A0E0L714"/>
<keyword evidence="2" id="KW-1133">Transmembrane helix</keyword>
<accession>A0A0E0L714</accession>
<dbReference type="InterPro" id="IPR045288">
    <property type="entry name" value="At1g75140-like"/>
</dbReference>
<evidence type="ECO:0000256" key="1">
    <source>
        <dbReference type="SAM" id="MobiDB-lite"/>
    </source>
</evidence>
<dbReference type="STRING" id="4537.A0A0E0L714"/>
<evidence type="ECO:0000256" key="2">
    <source>
        <dbReference type="SAM" id="Phobius"/>
    </source>
</evidence>
<reference evidence="4" key="2">
    <citation type="submission" date="2018-05" db="EMBL/GenBank/DDBJ databases">
        <title>OpunRS2 (Oryza punctata Reference Sequence Version 2).</title>
        <authorList>
            <person name="Zhang J."/>
            <person name="Kudrna D."/>
            <person name="Lee S."/>
            <person name="Talag J."/>
            <person name="Welchert J."/>
            <person name="Wing R.A."/>
        </authorList>
    </citation>
    <scope>NUCLEOTIDE SEQUENCE [LARGE SCALE GENOMIC DNA]</scope>
</reference>
<feature type="chain" id="PRO_5002366138" evidence="3">
    <location>
        <begin position="20"/>
        <end position="645"/>
    </location>
</feature>